<proteinExistence type="predicted"/>
<accession>A0A9Q3UQW5</accession>
<dbReference type="EMBL" id="JACXXP010000006">
    <property type="protein sequence ID" value="MBD3904454.1"/>
    <property type="molecule type" value="Genomic_DNA"/>
</dbReference>
<dbReference type="AlphaFoldDB" id="A0A9Q3UQW5"/>
<dbReference type="Proteomes" id="UP000603715">
    <property type="component" value="Unassembled WGS sequence"/>
</dbReference>
<protein>
    <submittedName>
        <fullName evidence="2">Uncharacterized protein</fullName>
    </submittedName>
</protein>
<evidence type="ECO:0000313" key="3">
    <source>
        <dbReference type="Proteomes" id="UP000603715"/>
    </source>
</evidence>
<dbReference type="RefSeq" id="WP_191179004.1">
    <property type="nucleotide sequence ID" value="NZ_JACXXP010000006.1"/>
</dbReference>
<evidence type="ECO:0000313" key="4">
    <source>
        <dbReference type="Proteomes" id="UP001107960"/>
    </source>
</evidence>
<evidence type="ECO:0000313" key="1">
    <source>
        <dbReference type="EMBL" id="MBD3904454.1"/>
    </source>
</evidence>
<sequence length="123" mass="14868">MKVNELQKQLRIGNYLLGKCEDELDERKVYWEIYQIKDAEDLMSVKMDWDKPIELTEEWLLKFGFEKSYGEFTKSGFKFRICSNEVFTNEEFNPKKICKLKYVHQLQNLYFTLCSDDLELQIN</sequence>
<gene>
    <name evidence="1" type="ORF">IEW27_07600</name>
    <name evidence="2" type="ORF">LNP80_00460</name>
</gene>
<keyword evidence="3" id="KW-1185">Reference proteome</keyword>
<dbReference type="Proteomes" id="UP001107960">
    <property type="component" value="Unassembled WGS sequence"/>
</dbReference>
<reference evidence="3" key="2">
    <citation type="submission" date="2023-07" db="EMBL/GenBank/DDBJ databases">
        <title>Description of novel Chryseobacterium sp. strain C-2.</title>
        <authorList>
            <person name="Saticioglu I.B."/>
        </authorList>
    </citation>
    <scope>NUCLEOTIDE SEQUENCE [LARGE SCALE GENOMIC DNA]</scope>
    <source>
        <strain evidence="3">C-2</strain>
    </source>
</reference>
<evidence type="ECO:0000313" key="2">
    <source>
        <dbReference type="EMBL" id="MCC9032727.1"/>
    </source>
</evidence>
<organism evidence="2 4">
    <name type="scientific">Chryseobacterium muglaense</name>
    <dbReference type="NCBI Taxonomy" id="2893752"/>
    <lineage>
        <taxon>Bacteria</taxon>
        <taxon>Pseudomonadati</taxon>
        <taxon>Bacteroidota</taxon>
        <taxon>Flavobacteriia</taxon>
        <taxon>Flavobacteriales</taxon>
        <taxon>Weeksellaceae</taxon>
        <taxon>Chryseobacterium group</taxon>
        <taxon>Chryseobacterium</taxon>
    </lineage>
</organism>
<comment type="caution">
    <text evidence="2">The sequence shown here is derived from an EMBL/GenBank/DDBJ whole genome shotgun (WGS) entry which is preliminary data.</text>
</comment>
<reference evidence="2" key="1">
    <citation type="submission" date="2021-11" db="EMBL/GenBank/DDBJ databases">
        <title>Description of novel Chryseobacterium species.</title>
        <authorList>
            <person name="Saticioglu I.B."/>
            <person name="Ay H."/>
            <person name="Altun S."/>
            <person name="Duman M."/>
        </authorList>
    </citation>
    <scope>NUCLEOTIDE SEQUENCE</scope>
    <source>
        <strain evidence="2">C-39</strain>
    </source>
</reference>
<name>A0A9Q3UQW5_9FLAO</name>
<dbReference type="EMBL" id="JAJJML010000001">
    <property type="protein sequence ID" value="MCC9032727.1"/>
    <property type="molecule type" value="Genomic_DNA"/>
</dbReference>
<reference evidence="1" key="3">
    <citation type="submission" date="2024-05" db="EMBL/GenBank/DDBJ databases">
        <title>Description of novel Chryseobacterium sp. strain C-2.</title>
        <authorList>
            <person name="Saticioglu I.B."/>
        </authorList>
    </citation>
    <scope>NUCLEOTIDE SEQUENCE</scope>
    <source>
        <strain evidence="1">C-2</strain>
    </source>
</reference>